<dbReference type="InterPro" id="IPR004263">
    <property type="entry name" value="Exostosin"/>
</dbReference>
<dbReference type="InterPro" id="IPR023296">
    <property type="entry name" value="Glyco_hydro_beta-prop_sf"/>
</dbReference>
<dbReference type="GO" id="GO:0016757">
    <property type="term" value="F:glycosyltransferase activity"/>
    <property type="evidence" value="ECO:0007669"/>
    <property type="project" value="InterPro"/>
</dbReference>
<feature type="domain" description="Glucosamine inositolphosphorylceramide transferase 1 N-terminal" evidence="1">
    <location>
        <begin position="41"/>
        <end position="240"/>
    </location>
</feature>
<dbReference type="SUPFAM" id="SSF75005">
    <property type="entry name" value="Arabinanase/levansucrase/invertase"/>
    <property type="match status" value="1"/>
</dbReference>
<evidence type="ECO:0000313" key="3">
    <source>
        <dbReference type="EMBL" id="OUI94285.1"/>
    </source>
</evidence>
<reference evidence="2 4" key="1">
    <citation type="submission" date="2012-11" db="EMBL/GenBank/DDBJ databases">
        <title>Whole genome sequence of Acetobacter indonesiensis 5H-1.</title>
        <authorList>
            <person name="Azuma Y."/>
            <person name="Higashiura N."/>
            <person name="Hirakawa H."/>
            <person name="Matsushita K."/>
        </authorList>
    </citation>
    <scope>NUCLEOTIDE SEQUENCE [LARGE SCALE GENOMIC DNA]</scope>
    <source>
        <strain evidence="2 4">5H-1</strain>
    </source>
</reference>
<accession>A0A252AV39</accession>
<reference evidence="5" key="2">
    <citation type="submission" date="2014-06" db="EMBL/GenBank/DDBJ databases">
        <authorList>
            <person name="Winans N.J."/>
            <person name="Newell P.D."/>
            <person name="Douglas A.E."/>
        </authorList>
    </citation>
    <scope>NUCLEOTIDE SEQUENCE [LARGE SCALE GENOMIC DNA]</scope>
</reference>
<gene>
    <name evidence="2" type="ORF">Abin_047_119</name>
    <name evidence="3" type="ORF">HK17_04435</name>
</gene>
<dbReference type="AlphaFoldDB" id="A0A252AV39"/>
<reference evidence="3" key="3">
    <citation type="submission" date="2014-06" db="EMBL/GenBank/DDBJ databases">
        <authorList>
            <person name="Ju J."/>
            <person name="Zhang J."/>
        </authorList>
    </citation>
    <scope>NUCLEOTIDE SEQUENCE [LARGE SCALE GENOMIC DNA]</scope>
    <source>
        <strain evidence="3">DmL_051</strain>
    </source>
</reference>
<dbReference type="Pfam" id="PF24793">
    <property type="entry name" value="GINT1_N"/>
    <property type="match status" value="1"/>
</dbReference>
<evidence type="ECO:0000313" key="5">
    <source>
        <dbReference type="Proteomes" id="UP000194641"/>
    </source>
</evidence>
<dbReference type="Proteomes" id="UP000194641">
    <property type="component" value="Unassembled WGS sequence"/>
</dbReference>
<protein>
    <recommendedName>
        <fullName evidence="1">Glucosamine inositolphosphorylceramide transferase 1 N-terminal domain-containing protein</fullName>
    </recommendedName>
</protein>
<sequence>MPFMRTDQWQSGIIRAPLSTILQAGSLDGLSVQWIGNDHGMRFLADPFGIWHQNHLYVFAEAYDYRTKCGKIDVLVYDSELTFKHRKRVISEPWHLSYPVVGEHEGHFWMLPEAHRSGKLSLYRATNFPDEWKKDDLFSFPVAAIDASPLYFQGRWWMFFSPPGTALQKKSELHCAFADSLTGKWHLHPQNPIRVDVASARPGGTPIIDGDTILLPTQDCTQTYGGGISLVRISGLDTQRCETSLESTLKAPPSFAPWTDGLHTLSAAGSVTLVDAKRISHSPERHFHDAFRWLRKKLRK</sequence>
<name>A0A252AV39_9PROT</name>
<dbReference type="PANTHER" id="PTHR48261:SF2">
    <property type="entry name" value="ACETYLGLUCOSAMINYLTRANSFERASE"/>
    <property type="match status" value="1"/>
</dbReference>
<dbReference type="PANTHER" id="PTHR48261">
    <property type="entry name" value="ACETYLGLUCOSAMINYLTRANSFERASE"/>
    <property type="match status" value="1"/>
</dbReference>
<dbReference type="Gene3D" id="2.115.10.20">
    <property type="entry name" value="Glycosyl hydrolase domain, family 43"/>
    <property type="match status" value="1"/>
</dbReference>
<proteinExistence type="predicted"/>
<evidence type="ECO:0000313" key="2">
    <source>
        <dbReference type="EMBL" id="GAN63865.1"/>
    </source>
</evidence>
<dbReference type="EMBL" id="BAMW01000045">
    <property type="protein sequence ID" value="GAN63865.1"/>
    <property type="molecule type" value="Genomic_DNA"/>
</dbReference>
<evidence type="ECO:0000313" key="4">
    <source>
        <dbReference type="Proteomes" id="UP000032673"/>
    </source>
</evidence>
<dbReference type="Proteomes" id="UP000032673">
    <property type="component" value="Unassembled WGS sequence"/>
</dbReference>
<keyword evidence="4" id="KW-1185">Reference proteome</keyword>
<comment type="caution">
    <text evidence="3">The sequence shown here is derived from an EMBL/GenBank/DDBJ whole genome shotgun (WGS) entry which is preliminary data.</text>
</comment>
<organism evidence="3 5">
    <name type="scientific">Acetobacter indonesiensis</name>
    <dbReference type="NCBI Taxonomy" id="104101"/>
    <lineage>
        <taxon>Bacteria</taxon>
        <taxon>Pseudomonadati</taxon>
        <taxon>Pseudomonadota</taxon>
        <taxon>Alphaproteobacteria</taxon>
        <taxon>Acetobacterales</taxon>
        <taxon>Acetobacteraceae</taxon>
        <taxon>Acetobacter</taxon>
    </lineage>
</organism>
<dbReference type="EMBL" id="JOPA01000016">
    <property type="protein sequence ID" value="OUI94285.1"/>
    <property type="molecule type" value="Genomic_DNA"/>
</dbReference>
<evidence type="ECO:0000259" key="1">
    <source>
        <dbReference type="Pfam" id="PF24793"/>
    </source>
</evidence>
<dbReference type="InterPro" id="IPR056442">
    <property type="entry name" value="GINT1_N"/>
</dbReference>